<keyword evidence="3" id="KW-1185">Reference proteome</keyword>
<organism evidence="2 3">
    <name type="scientific">Microbotryum saponariae</name>
    <dbReference type="NCBI Taxonomy" id="289078"/>
    <lineage>
        <taxon>Eukaryota</taxon>
        <taxon>Fungi</taxon>
        <taxon>Dikarya</taxon>
        <taxon>Basidiomycota</taxon>
        <taxon>Pucciniomycotina</taxon>
        <taxon>Microbotryomycetes</taxon>
        <taxon>Microbotryales</taxon>
        <taxon>Microbotryaceae</taxon>
        <taxon>Microbotryum</taxon>
    </lineage>
</organism>
<dbReference type="EMBL" id="FMWP01000117">
    <property type="protein sequence ID" value="SDA01637.1"/>
    <property type="molecule type" value="Genomic_DNA"/>
</dbReference>
<sequence>MTIDLLAPMFGPHPQQRTERGAKRSNKARINWNAVITYIDGVQQKEAEHAELRRREAKLRAEFADRFPSDISPVSKYESPVRHRIELKPGAKKPNLKGYRTPHRYRTAWK</sequence>
<feature type="region of interest" description="Disordered" evidence="1">
    <location>
        <begin position="1"/>
        <end position="25"/>
    </location>
</feature>
<protein>
    <submittedName>
        <fullName evidence="2">BZ3500_MvSof-1268-A1-R1_Chr10-2g02864 protein</fullName>
    </submittedName>
</protein>
<dbReference type="Proteomes" id="UP000249723">
    <property type="component" value="Unassembled WGS sequence"/>
</dbReference>
<reference evidence="3" key="1">
    <citation type="submission" date="2016-10" db="EMBL/GenBank/DDBJ databases">
        <authorList>
            <person name="Jeantristanb JTB J.-T."/>
            <person name="Ricardo R."/>
        </authorList>
    </citation>
    <scope>NUCLEOTIDE SEQUENCE [LARGE SCALE GENOMIC DNA]</scope>
</reference>
<evidence type="ECO:0000313" key="2">
    <source>
        <dbReference type="EMBL" id="SDA01637.1"/>
    </source>
</evidence>
<dbReference type="AlphaFoldDB" id="A0A2X0N9P3"/>
<name>A0A2X0N9P3_9BASI</name>
<gene>
    <name evidence="2" type="ORF">BZ3500_MVSOF-1268-A1-R1_CHR10-2G02864</name>
</gene>
<evidence type="ECO:0000313" key="3">
    <source>
        <dbReference type="Proteomes" id="UP000249723"/>
    </source>
</evidence>
<evidence type="ECO:0000256" key="1">
    <source>
        <dbReference type="SAM" id="MobiDB-lite"/>
    </source>
</evidence>
<proteinExistence type="predicted"/>
<accession>A0A2X0N9P3</accession>
<feature type="region of interest" description="Disordered" evidence="1">
    <location>
        <begin position="90"/>
        <end position="110"/>
    </location>
</feature>